<feature type="domain" description="EGF-like" evidence="9">
    <location>
        <begin position="299"/>
        <end position="335"/>
    </location>
</feature>
<feature type="disulfide bond" evidence="5">
    <location>
        <begin position="325"/>
        <end position="334"/>
    </location>
</feature>
<comment type="caution">
    <text evidence="10">The sequence shown here is derived from an EMBL/GenBank/DDBJ whole genome shotgun (WGS) entry which is preliminary data.</text>
</comment>
<feature type="disulfide bond" evidence="5">
    <location>
        <begin position="351"/>
        <end position="361"/>
    </location>
</feature>
<keyword evidence="7" id="KW-0472">Membrane</keyword>
<keyword evidence="7" id="KW-0812">Transmembrane</keyword>
<feature type="region of interest" description="Disordered" evidence="6">
    <location>
        <begin position="794"/>
        <end position="816"/>
    </location>
</feature>
<evidence type="ECO:0000256" key="2">
    <source>
        <dbReference type="ARBA" id="ARBA00022729"/>
    </source>
</evidence>
<comment type="caution">
    <text evidence="5">Lacks conserved residue(s) required for the propagation of feature annotation.</text>
</comment>
<evidence type="ECO:0000256" key="1">
    <source>
        <dbReference type="ARBA" id="ARBA00022536"/>
    </source>
</evidence>
<sequence>MIDQRFSWFGLFTTLLTGVLVSANADESHFSNPSLGRLSWVVNNPASPWSGSYEYLRSSSLPQTVLLAVYDSSNGNMLGECLASNNQAGTWQKFAWHLSNQALLCNVSGSVLSKVRFSSSPFPRSFSVRILAGSGPACFRNMIVGEEKSFDCPPFFNDRSYQKMFLECGCPLTTTHVNPASSGIAAAQNHIVNASPTRYYLRSGFGSALAHSNFSVLHGLSGPTNDTFVFMDPALSSNRQSSSGTNAFIQPRVTAREESNINLQSCAGFICFNGGTCTVRLNGKPICSCRDGFVGDKCEVDICSQLPCMNGGVCRATGSKTSCECPSGYSGVLCEQSDVVSHINSSHETTCNPPCINGGTCTAVNGSGACICPLGFLGPLCNVFDSCNDPSACALYGPEARCDVRPENQHIVSSETIKASFDCMCPDDSHGWKICTSELFAHHAPVLPSSTISESVTAQHPPHTKPPTGSMNPLTEAFGGNISFHFPSSSAESKNKSSEKLERFTEDFSGFRWSPPTTVPSIVTATDATTEFPLETTSERGAAVELITQNVQENLQPSGASDSFLWPQVSVTTEDIQPVTATPFWIFPTLVPPYLTNWAASNLSIPGLFPTFGGNWTVPTPDTSWIEGKEISSASGGDLPEGLVRNINDGKTSQSSSSSQITTPLASLLPSSTGEHIPTGFVWEKPSMLTTPSYSRSPDGTVWSTVFTREPSMEHSERPPLNRSVVPEIHKLTSPDQNLKLAHGATSEFTLVTVVPESTSKSMETTAANSDEFLVPPVEATTLSAAEPTIEPTEWTQETVSLSAPTTTDSPVDVSSVGDIADMADHTHSDQSSNSAASWIIPVAVIAIVLLVLLISAVFVLRYVRRSRKLHGKYNPAKEENALSSGYALPMTTVTKEERLI</sequence>
<dbReference type="Proteomes" id="UP001608902">
    <property type="component" value="Unassembled WGS sequence"/>
</dbReference>
<evidence type="ECO:0000259" key="9">
    <source>
        <dbReference type="PROSITE" id="PS50026"/>
    </source>
</evidence>
<dbReference type="CDD" id="cd00054">
    <property type="entry name" value="EGF_CA"/>
    <property type="match status" value="2"/>
</dbReference>
<proteinExistence type="predicted"/>
<dbReference type="InterPro" id="IPR013032">
    <property type="entry name" value="EGF-like_CS"/>
</dbReference>
<dbReference type="SUPFAM" id="SSF57196">
    <property type="entry name" value="EGF/Laminin"/>
    <property type="match status" value="3"/>
</dbReference>
<dbReference type="EMBL" id="JBGFUD010002556">
    <property type="protein sequence ID" value="MFH4977723.1"/>
    <property type="molecule type" value="Genomic_DNA"/>
</dbReference>
<evidence type="ECO:0000256" key="6">
    <source>
        <dbReference type="SAM" id="MobiDB-lite"/>
    </source>
</evidence>
<feature type="chain" id="PRO_5044775501" description="EGF-like domain-containing protein" evidence="8">
    <location>
        <begin position="26"/>
        <end position="901"/>
    </location>
</feature>
<keyword evidence="3" id="KW-0677">Repeat</keyword>
<dbReference type="PROSITE" id="PS00022">
    <property type="entry name" value="EGF_1"/>
    <property type="match status" value="2"/>
</dbReference>
<keyword evidence="7" id="KW-1133">Transmembrane helix</keyword>
<keyword evidence="4 5" id="KW-1015">Disulfide bond</keyword>
<feature type="region of interest" description="Disordered" evidence="6">
    <location>
        <begin position="630"/>
        <end position="672"/>
    </location>
</feature>
<dbReference type="PROSITE" id="PS50026">
    <property type="entry name" value="EGF_3"/>
    <property type="match status" value="3"/>
</dbReference>
<gene>
    <name evidence="10" type="ORF">AB6A40_004432</name>
</gene>
<dbReference type="Pfam" id="PF00008">
    <property type="entry name" value="EGF"/>
    <property type="match status" value="1"/>
</dbReference>
<dbReference type="SMART" id="SM00181">
    <property type="entry name" value="EGF"/>
    <property type="match status" value="4"/>
</dbReference>
<dbReference type="GO" id="GO:0016020">
    <property type="term" value="C:membrane"/>
    <property type="evidence" value="ECO:0007669"/>
    <property type="project" value="UniProtKB-SubCell"/>
</dbReference>
<evidence type="ECO:0000313" key="11">
    <source>
        <dbReference type="Proteomes" id="UP001608902"/>
    </source>
</evidence>
<dbReference type="PANTHER" id="PTHR24049:SF22">
    <property type="entry name" value="DROSOPHILA CRUMBS HOMOLOG"/>
    <property type="match status" value="1"/>
</dbReference>
<evidence type="ECO:0000256" key="7">
    <source>
        <dbReference type="SAM" id="Phobius"/>
    </source>
</evidence>
<feature type="domain" description="EGF-like" evidence="9">
    <location>
        <begin position="347"/>
        <end position="382"/>
    </location>
</feature>
<evidence type="ECO:0000256" key="4">
    <source>
        <dbReference type="ARBA" id="ARBA00023157"/>
    </source>
</evidence>
<dbReference type="InterPro" id="IPR000742">
    <property type="entry name" value="EGF"/>
</dbReference>
<reference evidence="10 11" key="1">
    <citation type="submission" date="2024-08" db="EMBL/GenBank/DDBJ databases">
        <title>Gnathostoma spinigerum genome.</title>
        <authorList>
            <person name="Gonzalez-Bertolin B."/>
            <person name="Monzon S."/>
            <person name="Zaballos A."/>
            <person name="Jimenez P."/>
            <person name="Dekumyoy P."/>
            <person name="Varona S."/>
            <person name="Cuesta I."/>
            <person name="Sumanam S."/>
            <person name="Adisakwattana P."/>
            <person name="Gasser R.B."/>
            <person name="Hernandez-Gonzalez A."/>
            <person name="Young N.D."/>
            <person name="Perteguer M.J."/>
        </authorList>
    </citation>
    <scope>NUCLEOTIDE SEQUENCE [LARGE SCALE GENOMIC DNA]</scope>
    <source>
        <strain evidence="10">AL3</strain>
        <tissue evidence="10">Liver</tissue>
    </source>
</reference>
<dbReference type="PROSITE" id="PS01186">
    <property type="entry name" value="EGF_2"/>
    <property type="match status" value="2"/>
</dbReference>
<dbReference type="Pfam" id="PF12661">
    <property type="entry name" value="hEGF"/>
    <property type="match status" value="2"/>
</dbReference>
<feature type="transmembrane region" description="Helical" evidence="7">
    <location>
        <begin position="839"/>
        <end position="864"/>
    </location>
</feature>
<keyword evidence="11" id="KW-1185">Reference proteome</keyword>
<keyword evidence="1 5" id="KW-0245">EGF-like domain</keyword>
<accession>A0ABD6ECG9</accession>
<evidence type="ECO:0000313" key="10">
    <source>
        <dbReference type="EMBL" id="MFH4977723.1"/>
    </source>
</evidence>
<evidence type="ECO:0000256" key="5">
    <source>
        <dbReference type="PROSITE-ProRule" id="PRU00076"/>
    </source>
</evidence>
<feature type="signal peptide" evidence="8">
    <location>
        <begin position="1"/>
        <end position="25"/>
    </location>
</feature>
<organism evidence="10 11">
    <name type="scientific">Gnathostoma spinigerum</name>
    <dbReference type="NCBI Taxonomy" id="75299"/>
    <lineage>
        <taxon>Eukaryota</taxon>
        <taxon>Metazoa</taxon>
        <taxon>Ecdysozoa</taxon>
        <taxon>Nematoda</taxon>
        <taxon>Chromadorea</taxon>
        <taxon>Rhabditida</taxon>
        <taxon>Spirurina</taxon>
        <taxon>Gnathostomatomorpha</taxon>
        <taxon>Gnathostomatoidea</taxon>
        <taxon>Gnathostomatidae</taxon>
        <taxon>Gnathostoma</taxon>
    </lineage>
</organism>
<evidence type="ECO:0000256" key="3">
    <source>
        <dbReference type="ARBA" id="ARBA00022737"/>
    </source>
</evidence>
<keyword evidence="2 8" id="KW-0732">Signal</keyword>
<feature type="compositionally biased region" description="Polar residues" evidence="6">
    <location>
        <begin position="661"/>
        <end position="672"/>
    </location>
</feature>
<name>A0ABD6ECG9_9BILA</name>
<dbReference type="AlphaFoldDB" id="A0ABD6ECG9"/>
<feature type="disulfide bond" evidence="5">
    <location>
        <begin position="372"/>
        <end position="381"/>
    </location>
</feature>
<protein>
    <recommendedName>
        <fullName evidence="9">EGF-like domain-containing protein</fullName>
    </recommendedName>
</protein>
<evidence type="ECO:0000256" key="8">
    <source>
        <dbReference type="SAM" id="SignalP"/>
    </source>
</evidence>
<dbReference type="PANTHER" id="PTHR24049">
    <property type="entry name" value="CRUMBS FAMILY MEMBER"/>
    <property type="match status" value="1"/>
</dbReference>
<feature type="domain" description="EGF-like" evidence="9">
    <location>
        <begin position="262"/>
        <end position="296"/>
    </location>
</feature>
<dbReference type="InterPro" id="IPR051022">
    <property type="entry name" value="Notch_Cell-Fate_Det"/>
</dbReference>
<dbReference type="Gene3D" id="2.10.25.10">
    <property type="entry name" value="Laminin"/>
    <property type="match status" value="3"/>
</dbReference>
<feature type="compositionally biased region" description="Polar residues" evidence="6">
    <location>
        <begin position="794"/>
        <end position="810"/>
    </location>
</feature>